<dbReference type="Gene3D" id="3.40.50.720">
    <property type="entry name" value="NAD(P)-binding Rossmann-like Domain"/>
    <property type="match status" value="1"/>
</dbReference>
<dbReference type="Pfam" id="PF08240">
    <property type="entry name" value="ADH_N"/>
    <property type="match status" value="1"/>
</dbReference>
<dbReference type="PANTHER" id="PTHR48106">
    <property type="entry name" value="QUINONE OXIDOREDUCTASE PIG3-RELATED"/>
    <property type="match status" value="1"/>
</dbReference>
<evidence type="ECO:0000313" key="8">
    <source>
        <dbReference type="EMBL" id="NGY06329.1"/>
    </source>
</evidence>
<feature type="region of interest" description="Disordered" evidence="6">
    <location>
        <begin position="1"/>
        <end position="26"/>
    </location>
</feature>
<dbReference type="InterPro" id="IPR036291">
    <property type="entry name" value="NAD(P)-bd_dom_sf"/>
</dbReference>
<dbReference type="SMART" id="SM00829">
    <property type="entry name" value="PKS_ER"/>
    <property type="match status" value="1"/>
</dbReference>
<dbReference type="Pfam" id="PF00107">
    <property type="entry name" value="ADH_zinc_N"/>
    <property type="match status" value="1"/>
</dbReference>
<dbReference type="InterPro" id="IPR002364">
    <property type="entry name" value="Quin_OxRdtase/zeta-crystal_CS"/>
</dbReference>
<dbReference type="GO" id="GO:0008270">
    <property type="term" value="F:zinc ion binding"/>
    <property type="evidence" value="ECO:0007669"/>
    <property type="project" value="InterPro"/>
</dbReference>
<organism evidence="8 9">
    <name type="scientific">Solimonas terrae</name>
    <dbReference type="NCBI Taxonomy" id="1396819"/>
    <lineage>
        <taxon>Bacteria</taxon>
        <taxon>Pseudomonadati</taxon>
        <taxon>Pseudomonadota</taxon>
        <taxon>Gammaproteobacteria</taxon>
        <taxon>Nevskiales</taxon>
        <taxon>Nevskiaceae</taxon>
        <taxon>Solimonas</taxon>
    </lineage>
</organism>
<dbReference type="NCBIfam" id="NF008024">
    <property type="entry name" value="PRK10754.1"/>
    <property type="match status" value="1"/>
</dbReference>
<gene>
    <name evidence="8" type="ORF">G7Y85_16270</name>
</gene>
<dbReference type="RefSeq" id="WP_166259587.1">
    <property type="nucleotide sequence ID" value="NZ_JAAMOW010000008.1"/>
</dbReference>
<dbReference type="InterPro" id="IPR013154">
    <property type="entry name" value="ADH-like_N"/>
</dbReference>
<dbReference type="FunFam" id="3.40.50.720:FF:000053">
    <property type="entry name" value="Quinone oxidoreductase 1"/>
    <property type="match status" value="1"/>
</dbReference>
<dbReference type="GO" id="GO:0070402">
    <property type="term" value="F:NADPH binding"/>
    <property type="evidence" value="ECO:0007669"/>
    <property type="project" value="TreeGrafter"/>
</dbReference>
<reference evidence="8 9" key="1">
    <citation type="journal article" date="2014" name="Int. J. Syst. Evol. Microbiol.">
        <title>Solimonas terrae sp. nov., isolated from soil.</title>
        <authorList>
            <person name="Kim S.J."/>
            <person name="Moon J.Y."/>
            <person name="Weon H.Y."/>
            <person name="Ahn J.H."/>
            <person name="Chen W.M."/>
            <person name="Kwon S.W."/>
        </authorList>
    </citation>
    <scope>NUCLEOTIDE SEQUENCE [LARGE SCALE GENOMIC DNA]</scope>
    <source>
        <strain evidence="8 9">KIS83-12</strain>
    </source>
</reference>
<dbReference type="GO" id="GO:0035925">
    <property type="term" value="F:mRNA 3'-UTR AU-rich region binding"/>
    <property type="evidence" value="ECO:0007669"/>
    <property type="project" value="TreeGrafter"/>
</dbReference>
<dbReference type="AlphaFoldDB" id="A0A6M2BWH4"/>
<dbReference type="InterPro" id="IPR020843">
    <property type="entry name" value="ER"/>
</dbReference>
<dbReference type="InterPro" id="IPR047618">
    <property type="entry name" value="QOR-like"/>
</dbReference>
<evidence type="ECO:0000256" key="4">
    <source>
        <dbReference type="ARBA" id="ARBA00038919"/>
    </source>
</evidence>
<keyword evidence="9" id="KW-1185">Reference proteome</keyword>
<evidence type="ECO:0000256" key="1">
    <source>
        <dbReference type="ARBA" id="ARBA00010371"/>
    </source>
</evidence>
<dbReference type="PANTHER" id="PTHR48106:SF13">
    <property type="entry name" value="QUINONE OXIDOREDUCTASE-RELATED"/>
    <property type="match status" value="1"/>
</dbReference>
<dbReference type="SUPFAM" id="SSF50129">
    <property type="entry name" value="GroES-like"/>
    <property type="match status" value="1"/>
</dbReference>
<dbReference type="SUPFAM" id="SSF51735">
    <property type="entry name" value="NAD(P)-binding Rossmann-fold domains"/>
    <property type="match status" value="1"/>
</dbReference>
<comment type="similarity">
    <text evidence="1">Belongs to the zinc-containing alcohol dehydrogenase family. Quinone oxidoreductase subfamily.</text>
</comment>
<evidence type="ECO:0000256" key="5">
    <source>
        <dbReference type="ARBA" id="ARBA00048980"/>
    </source>
</evidence>
<comment type="catalytic activity">
    <reaction evidence="5">
        <text>2 a quinone + NADPH + H(+) = 2 a 1,4-benzosemiquinone + NADP(+)</text>
        <dbReference type="Rhea" id="RHEA:14269"/>
        <dbReference type="ChEBI" id="CHEBI:15378"/>
        <dbReference type="ChEBI" id="CHEBI:57783"/>
        <dbReference type="ChEBI" id="CHEBI:58349"/>
        <dbReference type="ChEBI" id="CHEBI:132124"/>
        <dbReference type="ChEBI" id="CHEBI:134225"/>
        <dbReference type="EC" id="1.6.5.5"/>
    </reaction>
</comment>
<dbReference type="PROSITE" id="PS01162">
    <property type="entry name" value="QOR_ZETA_CRYSTAL"/>
    <property type="match status" value="1"/>
</dbReference>
<dbReference type="InterPro" id="IPR011032">
    <property type="entry name" value="GroES-like_sf"/>
</dbReference>
<evidence type="ECO:0000259" key="7">
    <source>
        <dbReference type="SMART" id="SM00829"/>
    </source>
</evidence>
<feature type="domain" description="Enoyl reductase (ER)" evidence="7">
    <location>
        <begin position="12"/>
        <end position="323"/>
    </location>
</feature>
<dbReference type="EC" id="1.6.5.5" evidence="4"/>
<name>A0A6M2BWH4_9GAMM</name>
<comment type="caution">
    <text evidence="8">The sequence shown here is derived from an EMBL/GenBank/DDBJ whole genome shotgun (WGS) entry which is preliminary data.</text>
</comment>
<protein>
    <recommendedName>
        <fullName evidence="4">NADPH:quinone reductase</fullName>
        <ecNumber evidence="4">1.6.5.5</ecNumber>
    </recommendedName>
</protein>
<evidence type="ECO:0000313" key="9">
    <source>
        <dbReference type="Proteomes" id="UP000472676"/>
    </source>
</evidence>
<dbReference type="InterPro" id="IPR013149">
    <property type="entry name" value="ADH-like_C"/>
</dbReference>
<dbReference type="Gene3D" id="3.90.180.10">
    <property type="entry name" value="Medium-chain alcohol dehydrogenases, catalytic domain"/>
    <property type="match status" value="1"/>
</dbReference>
<evidence type="ECO:0000256" key="3">
    <source>
        <dbReference type="ARBA" id="ARBA00023002"/>
    </source>
</evidence>
<keyword evidence="2" id="KW-0521">NADP</keyword>
<dbReference type="CDD" id="cd05286">
    <property type="entry name" value="QOR2"/>
    <property type="match status" value="1"/>
</dbReference>
<dbReference type="EMBL" id="JAAMOW010000008">
    <property type="protein sequence ID" value="NGY06329.1"/>
    <property type="molecule type" value="Genomic_DNA"/>
</dbReference>
<sequence length="325" mass="34439">MQTHAIGIHMHGGPEQLQWEPRELSSPGPGEVLLRHSAVGLNYIDTYHRSGLYPLSLPSGLGTEAAGQVLEVGEGVRDFRRGDRVAYASGPLGAYAEARLMPAAHLVKLPDAIDERSAAAMMLQGMTVEYLIRRSYRVQAGETVLLHAAAGGVGLIATQWLKYLGVTVIGTVGSAAKAELARAHGCDHLIDYRRENVAERVRALTGGRGVPVVYDGVGRDTFAASLDSLAPRGLLVSFGNASGAVDAFAPGLLAAKGSLYLTRPRLGDYIATREELLASAAALFEVVRAGAVRIGIGQTYALRDAAQAHRDLEARRTTGSTLLLP</sequence>
<evidence type="ECO:0000256" key="2">
    <source>
        <dbReference type="ARBA" id="ARBA00022857"/>
    </source>
</evidence>
<evidence type="ECO:0000256" key="6">
    <source>
        <dbReference type="SAM" id="MobiDB-lite"/>
    </source>
</evidence>
<proteinExistence type="inferred from homology"/>
<dbReference type="GO" id="GO:0003960">
    <property type="term" value="F:quinone reductase (NADPH) activity"/>
    <property type="evidence" value="ECO:0007669"/>
    <property type="project" value="UniProtKB-EC"/>
</dbReference>
<keyword evidence="3" id="KW-0560">Oxidoreductase</keyword>
<dbReference type="Proteomes" id="UP000472676">
    <property type="component" value="Unassembled WGS sequence"/>
</dbReference>
<dbReference type="GO" id="GO:0005829">
    <property type="term" value="C:cytosol"/>
    <property type="evidence" value="ECO:0007669"/>
    <property type="project" value="TreeGrafter"/>
</dbReference>
<accession>A0A6M2BWH4</accession>